<sequence length="631" mass="71050">MDPAKSSIASPEEMGTRRRSDPTFVRSSTWNTSSAHHERRLSPSSSHDIYKSNLSTFVPRKDGRSLFSGLHYEALSRLFDQPSNSTIPSPGSQPRQADFAVLHELPPVSGARRQVHTLTVLDEIEETLRKTKVNKMLFLRGYPAIEWLSRIGSCLGLDYEFLFQHLANGTQVNLSDMFCLPPISVIGTGTIQLTFTSIGLWDNHKSGSSLERARTDLAKEMKSFIDDVNMGRRIAPCGTMVRSFSVHDLKHFSIEQQLTIKLLQFQSHWTIVVWSDCGTSLSQSHRGPWKQIRDSHAGAVRFISWPLDFTNRQIRHIIKSTQEESVDAAEKDQEVARDPLEAGLSLLCDELGQNEDSTETMASNASPFHALNTVFLLLAVSEYQFLNLMEEKTENFGKDANHGIGEIQRIKKQVDAHLERLQDVLDVIKNRGGRGWSLVSQQPHSTPSPHSEEHSDEQIQRRESSLSTSYQPQHHREEASQHRNKKNGAKAKADDAAICLERKFEKLIRRAQAVSSGCQDEMEKLSNESVVREAQRGKEQAEAVAKVTFIAALFVPLAFTTSIFGMDLQQLNGSGADITTWIYVVVPVMIVSVVAWAVNGERITRVWQWIRRHIVHECKGLKGNENQKEPV</sequence>
<dbReference type="InterPro" id="IPR002523">
    <property type="entry name" value="MgTranspt_CorA/ZnTranspt_ZntB"/>
</dbReference>
<dbReference type="GO" id="GO:0016020">
    <property type="term" value="C:membrane"/>
    <property type="evidence" value="ECO:0007669"/>
    <property type="project" value="UniProtKB-SubCell"/>
</dbReference>
<evidence type="ECO:0000313" key="7">
    <source>
        <dbReference type="EMBL" id="CEI63418.1"/>
    </source>
</evidence>
<dbReference type="Gene3D" id="1.20.58.340">
    <property type="entry name" value="Magnesium transport protein CorA, transmembrane region"/>
    <property type="match status" value="1"/>
</dbReference>
<dbReference type="Pfam" id="PF01544">
    <property type="entry name" value="CorA"/>
    <property type="match status" value="1"/>
</dbReference>
<feature type="region of interest" description="Disordered" evidence="5">
    <location>
        <begin position="1"/>
        <end position="46"/>
    </location>
</feature>
<feature type="transmembrane region" description="Helical" evidence="6">
    <location>
        <begin position="578"/>
        <end position="598"/>
    </location>
</feature>
<evidence type="ECO:0000256" key="3">
    <source>
        <dbReference type="ARBA" id="ARBA00022989"/>
    </source>
</evidence>
<dbReference type="STRING" id="56646.A0A2L2T1H1"/>
<evidence type="ECO:0000256" key="4">
    <source>
        <dbReference type="ARBA" id="ARBA00023136"/>
    </source>
</evidence>
<comment type="subcellular location">
    <subcellularLocation>
        <location evidence="1">Membrane</location>
        <topology evidence="1">Multi-pass membrane protein</topology>
    </subcellularLocation>
</comment>
<dbReference type="InterPro" id="IPR045863">
    <property type="entry name" value="CorA_TM1_TM2"/>
</dbReference>
<dbReference type="EMBL" id="LN649230">
    <property type="protein sequence ID" value="CEI63418.1"/>
    <property type="molecule type" value="Genomic_DNA"/>
</dbReference>
<keyword evidence="3 6" id="KW-1133">Transmembrane helix</keyword>
<organism evidence="7 8">
    <name type="scientific">Fusarium venenatum</name>
    <dbReference type="NCBI Taxonomy" id="56646"/>
    <lineage>
        <taxon>Eukaryota</taxon>
        <taxon>Fungi</taxon>
        <taxon>Dikarya</taxon>
        <taxon>Ascomycota</taxon>
        <taxon>Pezizomycotina</taxon>
        <taxon>Sordariomycetes</taxon>
        <taxon>Hypocreomycetidae</taxon>
        <taxon>Hypocreales</taxon>
        <taxon>Nectriaceae</taxon>
        <taxon>Fusarium</taxon>
    </lineage>
</organism>
<feature type="compositionally biased region" description="Basic and acidic residues" evidence="5">
    <location>
        <begin position="450"/>
        <end position="464"/>
    </location>
</feature>
<protein>
    <submittedName>
        <fullName evidence="7">Uncharacterized protein</fullName>
    </submittedName>
</protein>
<keyword evidence="2 6" id="KW-0812">Transmembrane</keyword>
<keyword evidence="4 6" id="KW-0472">Membrane</keyword>
<dbReference type="RefSeq" id="XP_025587138.1">
    <property type="nucleotide sequence ID" value="XM_025736541.2"/>
</dbReference>
<dbReference type="AlphaFoldDB" id="A0A2L2T1H1"/>
<evidence type="ECO:0000256" key="1">
    <source>
        <dbReference type="ARBA" id="ARBA00004141"/>
    </source>
</evidence>
<feature type="compositionally biased region" description="Low complexity" evidence="5">
    <location>
        <begin position="440"/>
        <end position="449"/>
    </location>
</feature>
<feature type="region of interest" description="Disordered" evidence="5">
    <location>
        <begin position="436"/>
        <end position="492"/>
    </location>
</feature>
<dbReference type="GeneID" id="37259493"/>
<dbReference type="GO" id="GO:0046873">
    <property type="term" value="F:metal ion transmembrane transporter activity"/>
    <property type="evidence" value="ECO:0007669"/>
    <property type="project" value="InterPro"/>
</dbReference>
<evidence type="ECO:0000256" key="5">
    <source>
        <dbReference type="SAM" id="MobiDB-lite"/>
    </source>
</evidence>
<evidence type="ECO:0000256" key="6">
    <source>
        <dbReference type="SAM" id="Phobius"/>
    </source>
</evidence>
<accession>A0A2L2T1H1</accession>
<evidence type="ECO:0000256" key="2">
    <source>
        <dbReference type="ARBA" id="ARBA00022692"/>
    </source>
</evidence>
<feature type="transmembrane region" description="Helical" evidence="6">
    <location>
        <begin position="543"/>
        <end position="566"/>
    </location>
</feature>
<feature type="compositionally biased region" description="Polar residues" evidence="5">
    <location>
        <begin position="25"/>
        <end position="34"/>
    </location>
</feature>
<name>A0A2L2T1H1_9HYPO</name>
<dbReference type="KEGG" id="fvn:FVRRES_07854"/>
<reference evidence="8" key="1">
    <citation type="submission" date="2014-10" db="EMBL/GenBank/DDBJ databases">
        <authorList>
            <person name="King R."/>
        </authorList>
    </citation>
    <scope>NUCLEOTIDE SEQUENCE [LARGE SCALE GENOMIC DNA]</scope>
    <source>
        <strain evidence="8">A3/5</strain>
    </source>
</reference>
<proteinExistence type="predicted"/>
<dbReference type="Proteomes" id="UP000245910">
    <property type="component" value="Chromosome II"/>
</dbReference>
<evidence type="ECO:0000313" key="8">
    <source>
        <dbReference type="Proteomes" id="UP000245910"/>
    </source>
</evidence>
<dbReference type="SUPFAM" id="SSF144083">
    <property type="entry name" value="Magnesium transport protein CorA, transmembrane region"/>
    <property type="match status" value="1"/>
</dbReference>
<keyword evidence="8" id="KW-1185">Reference proteome</keyword>